<evidence type="ECO:0000313" key="3">
    <source>
        <dbReference type="Proteomes" id="UP000075682"/>
    </source>
</evidence>
<dbReference type="EMBL" id="LHZN01000064">
    <property type="protein sequence ID" value="KXV42469.1"/>
    <property type="molecule type" value="Genomic_DNA"/>
</dbReference>
<comment type="caution">
    <text evidence="2">The sequence shown here is derived from an EMBL/GenBank/DDBJ whole genome shotgun (WGS) entry which is preliminary data.</text>
</comment>
<accession>A0AAW3QZZ1</accession>
<dbReference type="Proteomes" id="UP001156672">
    <property type="component" value="Unassembled WGS sequence"/>
</dbReference>
<dbReference type="AlphaFoldDB" id="A0AAW3QZZ1"/>
<evidence type="ECO:0000313" key="1">
    <source>
        <dbReference type="EMBL" id="GLQ68074.1"/>
    </source>
</evidence>
<reference evidence="1" key="1">
    <citation type="journal article" date="2014" name="Int. J. Syst. Evol. Microbiol.">
        <title>Complete genome of a new Firmicutes species belonging to the dominant human colonic microbiota ('Ruminococcus bicirculans') reveals two chromosomes and a selective capacity to utilize plant glucans.</title>
        <authorList>
            <consortium name="NISC Comparative Sequencing Program"/>
            <person name="Wegmann U."/>
            <person name="Louis P."/>
            <person name="Goesmann A."/>
            <person name="Henrissat B."/>
            <person name="Duncan S.H."/>
            <person name="Flint H.J."/>
        </authorList>
    </citation>
    <scope>NUCLEOTIDE SEQUENCE</scope>
    <source>
        <strain evidence="1">NBRC 3250</strain>
    </source>
</reference>
<evidence type="ECO:0000313" key="4">
    <source>
        <dbReference type="Proteomes" id="UP001156672"/>
    </source>
</evidence>
<protein>
    <submittedName>
        <fullName evidence="2">Uncharacterized protein</fullName>
    </submittedName>
</protein>
<proteinExistence type="predicted"/>
<dbReference type="RefSeq" id="WP_145995667.1">
    <property type="nucleotide sequence ID" value="NZ_BEWL01000030.1"/>
</dbReference>
<evidence type="ECO:0000313" key="2">
    <source>
        <dbReference type="EMBL" id="KXV42469.1"/>
    </source>
</evidence>
<reference evidence="1" key="4">
    <citation type="submission" date="2023-01" db="EMBL/GenBank/DDBJ databases">
        <title>Draft genome sequence of Gluconobacter albidus strain NBRC 3250.</title>
        <authorList>
            <person name="Sun Q."/>
            <person name="Mori K."/>
        </authorList>
    </citation>
    <scope>NUCLEOTIDE SEQUENCE</scope>
    <source>
        <strain evidence="1">NBRC 3250</strain>
    </source>
</reference>
<organism evidence="2 3">
    <name type="scientific">Gluconobacter albidus</name>
    <dbReference type="NCBI Taxonomy" id="318683"/>
    <lineage>
        <taxon>Bacteria</taxon>
        <taxon>Pseudomonadati</taxon>
        <taxon>Pseudomonadota</taxon>
        <taxon>Alphaproteobacteria</taxon>
        <taxon>Acetobacterales</taxon>
        <taxon>Acetobacteraceae</taxon>
        <taxon>Gluconobacter</taxon>
    </lineage>
</organism>
<gene>
    <name evidence="2" type="ORF">AD941_00730</name>
    <name evidence="1" type="ORF">GCM10007866_05220</name>
</gene>
<dbReference type="Proteomes" id="UP000075682">
    <property type="component" value="Unassembled WGS sequence"/>
</dbReference>
<name>A0AAW3QZZ1_9PROT</name>
<reference evidence="2 3" key="2">
    <citation type="submission" date="2015-06" db="EMBL/GenBank/DDBJ databases">
        <title>Improved classification and identification of acetic acid bacteria using matrix-assisted laser desorption/ionization time-of-flight mass spectrometry; Gluconobacter nephelii and Gluconobacter uchimurae are later heterotypic synonyms of Gluconobacter japonicus and Gluconobacter oxydans, respectively.</title>
        <authorList>
            <person name="Li L."/>
            <person name="Cleenwerck I."/>
            <person name="De Vuyst L."/>
            <person name="Vandamme P."/>
        </authorList>
    </citation>
    <scope>NUCLEOTIDE SEQUENCE [LARGE SCALE GENOMIC DNA]</scope>
    <source>
        <strain evidence="2 3">LMG 1356</strain>
    </source>
</reference>
<keyword evidence="4" id="KW-1185">Reference proteome</keyword>
<sequence length="195" mass="22872">MILNIIVKQKGNKEMPYIIQPQYIGTIAGLDRYITEEQILRTKFFYILSNNNSDYADDLYLNHFRHFPIDDRITILKYVSHNNLSNETINALWMIRKVVAIYGTEQDRWDLIDDESANVRSAIATYGTEAQREYLKDDKSKQVRSAIYKMAETDELRDHVFNGKKIYPSMIKSVLSSDTKNKKHIAKCKLLDKRK</sequence>
<dbReference type="EMBL" id="BSNW01000006">
    <property type="protein sequence ID" value="GLQ68074.1"/>
    <property type="molecule type" value="Genomic_DNA"/>
</dbReference>
<reference evidence="4" key="3">
    <citation type="journal article" date="2019" name="Int. J. Syst. Evol. Microbiol.">
        <title>The Global Catalogue of Microorganisms (GCM) 10K type strain sequencing project: providing services to taxonomists for standard genome sequencing and annotation.</title>
        <authorList>
            <consortium name="The Broad Institute Genomics Platform"/>
            <consortium name="The Broad Institute Genome Sequencing Center for Infectious Disease"/>
            <person name="Wu L."/>
            <person name="Ma J."/>
        </authorList>
    </citation>
    <scope>NUCLEOTIDE SEQUENCE [LARGE SCALE GENOMIC DNA]</scope>
    <source>
        <strain evidence="4">NBRC 3250</strain>
    </source>
</reference>